<dbReference type="InterPro" id="IPR008780">
    <property type="entry name" value="Plasmodium_Vir"/>
</dbReference>
<organism evidence="1 2">
    <name type="scientific">Plasmodium ovale curtisi</name>
    <dbReference type="NCBI Taxonomy" id="864141"/>
    <lineage>
        <taxon>Eukaryota</taxon>
        <taxon>Sar</taxon>
        <taxon>Alveolata</taxon>
        <taxon>Apicomplexa</taxon>
        <taxon>Aconoidasida</taxon>
        <taxon>Haemosporida</taxon>
        <taxon>Plasmodiidae</taxon>
        <taxon>Plasmodium</taxon>
        <taxon>Plasmodium (Plasmodium)</taxon>
    </lineage>
</organism>
<protein>
    <submittedName>
        <fullName evidence="1">PIR Superfamily Protein</fullName>
    </submittedName>
</protein>
<dbReference type="AlphaFoldDB" id="A0A1A8X550"/>
<dbReference type="Proteomes" id="UP000078546">
    <property type="component" value="Unassembled WGS sequence"/>
</dbReference>
<reference evidence="2" key="1">
    <citation type="submission" date="2016-05" db="EMBL/GenBank/DDBJ databases">
        <authorList>
            <person name="Naeem Raeece"/>
        </authorList>
    </citation>
    <scope>NUCLEOTIDE SEQUENCE [LARGE SCALE GENOMIC DNA]</scope>
</reference>
<name>A0A1A8X550_PLAOA</name>
<dbReference type="EMBL" id="FLQV01001883">
    <property type="protein sequence ID" value="SBT00380.1"/>
    <property type="molecule type" value="Genomic_DNA"/>
</dbReference>
<proteinExistence type="predicted"/>
<sequence length="59" mass="6982">MTPFRSWISNKLGKKKILRDNFNEQSDDETLDADYETADRNMQNTGYSIIYNSDWNSSR</sequence>
<evidence type="ECO:0000313" key="2">
    <source>
        <dbReference type="Proteomes" id="UP000078546"/>
    </source>
</evidence>
<gene>
    <name evidence="1" type="ORF">POVCU1_059550</name>
</gene>
<accession>A0A1A8X550</accession>
<dbReference type="Pfam" id="PF05795">
    <property type="entry name" value="Plasmodium_Vir"/>
    <property type="match status" value="1"/>
</dbReference>
<evidence type="ECO:0000313" key="1">
    <source>
        <dbReference type="EMBL" id="SBT00380.1"/>
    </source>
</evidence>